<dbReference type="InterPro" id="IPR001878">
    <property type="entry name" value="Znf_CCHC"/>
</dbReference>
<evidence type="ECO:0000256" key="1">
    <source>
        <dbReference type="PROSITE-ProRule" id="PRU00047"/>
    </source>
</evidence>
<keyword evidence="1" id="KW-0862">Zinc</keyword>
<feature type="domain" description="CCHC-type" evidence="3">
    <location>
        <begin position="174"/>
        <end position="190"/>
    </location>
</feature>
<keyword evidence="1" id="KW-0863">Zinc-finger</keyword>
<evidence type="ECO:0000313" key="4">
    <source>
        <dbReference type="EMBL" id="KAA0713542.1"/>
    </source>
</evidence>
<keyword evidence="1" id="KW-0479">Metal-binding</keyword>
<dbReference type="AlphaFoldDB" id="A0A5A9NUY2"/>
<dbReference type="Proteomes" id="UP000324632">
    <property type="component" value="Chromosome 12"/>
</dbReference>
<evidence type="ECO:0000256" key="2">
    <source>
        <dbReference type="SAM" id="MobiDB-lite"/>
    </source>
</evidence>
<comment type="caution">
    <text evidence="4">The sequence shown here is derived from an EMBL/GenBank/DDBJ whole genome shotgun (WGS) entry which is preliminary data.</text>
</comment>
<dbReference type="SUPFAM" id="SSF57756">
    <property type="entry name" value="Retrovirus zinc finger-like domains"/>
    <property type="match status" value="1"/>
</dbReference>
<evidence type="ECO:0000313" key="5">
    <source>
        <dbReference type="Proteomes" id="UP000324632"/>
    </source>
</evidence>
<feature type="region of interest" description="Disordered" evidence="2">
    <location>
        <begin position="280"/>
        <end position="308"/>
    </location>
</feature>
<organism evidence="4 5">
    <name type="scientific">Triplophysa tibetana</name>
    <dbReference type="NCBI Taxonomy" id="1572043"/>
    <lineage>
        <taxon>Eukaryota</taxon>
        <taxon>Metazoa</taxon>
        <taxon>Chordata</taxon>
        <taxon>Craniata</taxon>
        <taxon>Vertebrata</taxon>
        <taxon>Euteleostomi</taxon>
        <taxon>Actinopterygii</taxon>
        <taxon>Neopterygii</taxon>
        <taxon>Teleostei</taxon>
        <taxon>Ostariophysi</taxon>
        <taxon>Cypriniformes</taxon>
        <taxon>Nemacheilidae</taxon>
        <taxon>Triplophysa</taxon>
    </lineage>
</organism>
<feature type="region of interest" description="Disordered" evidence="2">
    <location>
        <begin position="217"/>
        <end position="259"/>
    </location>
</feature>
<dbReference type="EMBL" id="SOYY01000012">
    <property type="protein sequence ID" value="KAA0713542.1"/>
    <property type="molecule type" value="Genomic_DNA"/>
</dbReference>
<dbReference type="PROSITE" id="PS50158">
    <property type="entry name" value="ZF_CCHC"/>
    <property type="match status" value="1"/>
</dbReference>
<reference evidence="4 5" key="1">
    <citation type="journal article" date="2019" name="Mol. Ecol. Resour.">
        <title>Chromosome-level genome assembly of Triplophysa tibetana, a fish adapted to the harsh high-altitude environment of the Tibetan Plateau.</title>
        <authorList>
            <person name="Yang X."/>
            <person name="Liu H."/>
            <person name="Ma Z."/>
            <person name="Zou Y."/>
            <person name="Zou M."/>
            <person name="Mao Y."/>
            <person name="Li X."/>
            <person name="Wang H."/>
            <person name="Chen T."/>
            <person name="Wang W."/>
            <person name="Yang R."/>
        </authorList>
    </citation>
    <scope>NUCLEOTIDE SEQUENCE [LARGE SCALE GENOMIC DNA]</scope>
    <source>
        <strain evidence="4">TTIB1903HZAU</strain>
        <tissue evidence="4">Muscle</tissue>
    </source>
</reference>
<proteinExistence type="predicted"/>
<gene>
    <name evidence="4" type="ORF">E1301_Tti019979</name>
</gene>
<feature type="region of interest" description="Disordered" evidence="2">
    <location>
        <begin position="321"/>
        <end position="346"/>
    </location>
</feature>
<dbReference type="GO" id="GO:0003676">
    <property type="term" value="F:nucleic acid binding"/>
    <property type="evidence" value="ECO:0007669"/>
    <property type="project" value="InterPro"/>
</dbReference>
<accession>A0A5A9NUY2</accession>
<name>A0A5A9NUY2_9TELE</name>
<sequence length="429" mass="47699">MGTNSDGCVSLTARHGCKCLPGDTITVEDCLVAIGSEVGVRNIVSASRMNKAVVVFLKEVSFVQHLVEFGLTIRDTFLPVLPISNPSKKVILSNVPPFITNESLERLLARYGKLVAPIKMIPLGLKNPELKHVLSFRRQTFMILNAEIQSLNTSAKTNLMGKDYTIYISSESMRCFTCGKYGHTKLSCPDNVEADNNNVTGPNASVEQQPLVLTTNESDCNDGDRIDQNAEAPSTSTVEESVSDHVTSKHVDDSNPMTENTDMNVVRVIQSEEGIRGIETDEISESNRPVDGAEIAEPGGESVDSQASGLCLSQSEEGLMMEGSEAQSMDSESELSDIAESQERPAVNDQSFKSKRYYTIKMLRWWSSGTFNQRKPKLEKYFPDLKLFLESCATVMRKATLEELDQLKRYRIKKYMSLVKRKIKHMSKE</sequence>
<dbReference type="InterPro" id="IPR036875">
    <property type="entry name" value="Znf_CCHC_sf"/>
</dbReference>
<feature type="compositionally biased region" description="Polar residues" evidence="2">
    <location>
        <begin position="231"/>
        <end position="240"/>
    </location>
</feature>
<evidence type="ECO:0000259" key="3">
    <source>
        <dbReference type="PROSITE" id="PS50158"/>
    </source>
</evidence>
<feature type="compositionally biased region" description="Basic and acidic residues" evidence="2">
    <location>
        <begin position="242"/>
        <end position="253"/>
    </location>
</feature>
<keyword evidence="5" id="KW-1185">Reference proteome</keyword>
<protein>
    <submittedName>
        <fullName evidence="4">Transposon TX1 uncharacterized 82 kDa protein ORF 1</fullName>
    </submittedName>
</protein>
<dbReference type="GO" id="GO:0008270">
    <property type="term" value="F:zinc ion binding"/>
    <property type="evidence" value="ECO:0007669"/>
    <property type="project" value="UniProtKB-KW"/>
</dbReference>